<evidence type="ECO:0000313" key="1">
    <source>
        <dbReference type="EMBL" id="WOH36844.1"/>
    </source>
</evidence>
<gene>
    <name evidence="1" type="ORF">RI844_15920</name>
</gene>
<name>A0ABZ0GMC1_9GAMM</name>
<keyword evidence="2" id="KW-1185">Reference proteome</keyword>
<dbReference type="Gene3D" id="3.40.50.1110">
    <property type="entry name" value="SGNH hydrolase"/>
    <property type="match status" value="1"/>
</dbReference>
<dbReference type="InterPro" id="IPR036514">
    <property type="entry name" value="SGNH_hydro_sf"/>
</dbReference>
<dbReference type="PROSITE" id="PS51257">
    <property type="entry name" value="PROKAR_LIPOPROTEIN"/>
    <property type="match status" value="1"/>
</dbReference>
<organism evidence="1 2">
    <name type="scientific">Thalassotalea fonticola</name>
    <dbReference type="NCBI Taxonomy" id="3065649"/>
    <lineage>
        <taxon>Bacteria</taxon>
        <taxon>Pseudomonadati</taxon>
        <taxon>Pseudomonadota</taxon>
        <taxon>Gammaproteobacteria</taxon>
        <taxon>Alteromonadales</taxon>
        <taxon>Colwelliaceae</taxon>
        <taxon>Thalassotalea</taxon>
    </lineage>
</organism>
<dbReference type="Proteomes" id="UP001301442">
    <property type="component" value="Chromosome"/>
</dbReference>
<dbReference type="RefSeq" id="WP_348395656.1">
    <property type="nucleotide sequence ID" value="NZ_CP136600.1"/>
</dbReference>
<evidence type="ECO:0000313" key="2">
    <source>
        <dbReference type="Proteomes" id="UP001301442"/>
    </source>
</evidence>
<accession>A0ABZ0GMC1</accession>
<dbReference type="EMBL" id="CP136600">
    <property type="protein sequence ID" value="WOH36844.1"/>
    <property type="molecule type" value="Genomic_DNA"/>
</dbReference>
<proteinExistence type="predicted"/>
<reference evidence="1 2" key="1">
    <citation type="submission" date="2023-09" db="EMBL/GenBank/DDBJ databases">
        <authorList>
            <person name="Qi X."/>
        </authorList>
    </citation>
    <scope>NUCLEOTIDE SEQUENCE [LARGE SCALE GENOMIC DNA]</scope>
    <source>
        <strain evidence="1 2">S1-1</strain>
    </source>
</reference>
<sequence length="266" mass="29505">MKDYWLLVMFIALLTACGSDNNDVESDVKANKQSNVSEQYVKDLPITDNSEVNHYKVLFIGNSHVQPLKSLVSTLIEKGLAEKVVTVEVGHGTFLDVALHSEDLIEQLQGNSWSHVILQGQKYSQSREHTYPTSATKLWIQRVKHQSATPMLFPEHPQKGDLVEGQYVHNIHVAIAEEEASCVAPVGLVWDRALQLKPQLELHSSDGNHATSIGSLLTALVFYEMITGQSADLLPFIQELPADEATQSFLGQIASQVIAENENCNY</sequence>
<protein>
    <submittedName>
        <fullName evidence="1">Uncharacterized protein</fullName>
    </submittedName>
</protein>